<dbReference type="InterPro" id="IPR001789">
    <property type="entry name" value="Sig_transdc_resp-reg_receiver"/>
</dbReference>
<dbReference type="InterPro" id="IPR011006">
    <property type="entry name" value="CheY-like_superfamily"/>
</dbReference>
<evidence type="ECO:0000259" key="9">
    <source>
        <dbReference type="PROSITE" id="PS50110"/>
    </source>
</evidence>
<evidence type="ECO:0000256" key="7">
    <source>
        <dbReference type="SAM" id="Phobius"/>
    </source>
</evidence>
<keyword evidence="7" id="KW-1133">Transmembrane helix</keyword>
<dbReference type="PANTHER" id="PTHR43047">
    <property type="entry name" value="TWO-COMPONENT HISTIDINE PROTEIN KINASE"/>
    <property type="match status" value="1"/>
</dbReference>
<evidence type="ECO:0000256" key="4">
    <source>
        <dbReference type="ARBA" id="ARBA00022679"/>
    </source>
</evidence>
<evidence type="ECO:0000256" key="3">
    <source>
        <dbReference type="ARBA" id="ARBA00022553"/>
    </source>
</evidence>
<dbReference type="InterPro" id="IPR036097">
    <property type="entry name" value="HisK_dim/P_sf"/>
</dbReference>
<dbReference type="SMART" id="SM00448">
    <property type="entry name" value="REC"/>
    <property type="match status" value="1"/>
</dbReference>
<dbReference type="CDD" id="cd00082">
    <property type="entry name" value="HisKA"/>
    <property type="match status" value="1"/>
</dbReference>
<keyword evidence="4" id="KW-0808">Transferase</keyword>
<feature type="transmembrane region" description="Helical" evidence="7">
    <location>
        <begin position="125"/>
        <end position="144"/>
    </location>
</feature>
<dbReference type="KEGG" id="xau:Xaut_0992"/>
<dbReference type="InterPro" id="IPR004358">
    <property type="entry name" value="Sig_transdc_His_kin-like_C"/>
</dbReference>
<dbReference type="SUPFAM" id="SSF52172">
    <property type="entry name" value="CheY-like"/>
    <property type="match status" value="1"/>
</dbReference>
<evidence type="ECO:0000313" key="10">
    <source>
        <dbReference type="EMBL" id="ABS66243.1"/>
    </source>
</evidence>
<dbReference type="InterPro" id="IPR003661">
    <property type="entry name" value="HisK_dim/P_dom"/>
</dbReference>
<dbReference type="SMART" id="SM00388">
    <property type="entry name" value="HisKA"/>
    <property type="match status" value="1"/>
</dbReference>
<dbReference type="GO" id="GO:0005886">
    <property type="term" value="C:plasma membrane"/>
    <property type="evidence" value="ECO:0007669"/>
    <property type="project" value="TreeGrafter"/>
</dbReference>
<evidence type="ECO:0000256" key="2">
    <source>
        <dbReference type="ARBA" id="ARBA00012438"/>
    </source>
</evidence>
<dbReference type="PRINTS" id="PR00344">
    <property type="entry name" value="BCTRLSENSOR"/>
</dbReference>
<reference evidence="10 11" key="1">
    <citation type="submission" date="2007-07" db="EMBL/GenBank/DDBJ databases">
        <title>Complete sequence of chromosome of Xanthobacter autotrophicus Py2.</title>
        <authorList>
            <consortium name="US DOE Joint Genome Institute"/>
            <person name="Copeland A."/>
            <person name="Lucas S."/>
            <person name="Lapidus A."/>
            <person name="Barry K."/>
            <person name="Glavina del Rio T."/>
            <person name="Hammon N."/>
            <person name="Israni S."/>
            <person name="Dalin E."/>
            <person name="Tice H."/>
            <person name="Pitluck S."/>
            <person name="Sims D."/>
            <person name="Brettin T."/>
            <person name="Bruce D."/>
            <person name="Detter J.C."/>
            <person name="Han C."/>
            <person name="Tapia R."/>
            <person name="Brainard J."/>
            <person name="Schmutz J."/>
            <person name="Larimer F."/>
            <person name="Land M."/>
            <person name="Hauser L."/>
            <person name="Kyrpides N."/>
            <person name="Kim E."/>
            <person name="Ensigns S.A."/>
            <person name="Richardson P."/>
        </authorList>
    </citation>
    <scope>NUCLEOTIDE SEQUENCE [LARGE SCALE GENOMIC DNA]</scope>
    <source>
        <strain evidence="11">ATCC BAA-1158 / Py2</strain>
    </source>
</reference>
<dbReference type="SUPFAM" id="SSF47384">
    <property type="entry name" value="Homodimeric domain of signal transducing histidine kinase"/>
    <property type="match status" value="1"/>
</dbReference>
<feature type="domain" description="Histidine kinase" evidence="8">
    <location>
        <begin position="296"/>
        <end position="508"/>
    </location>
</feature>
<keyword evidence="7" id="KW-0472">Membrane</keyword>
<organism evidence="10 11">
    <name type="scientific">Xanthobacter autotrophicus (strain ATCC BAA-1158 / Py2)</name>
    <dbReference type="NCBI Taxonomy" id="78245"/>
    <lineage>
        <taxon>Bacteria</taxon>
        <taxon>Pseudomonadati</taxon>
        <taxon>Pseudomonadota</taxon>
        <taxon>Alphaproteobacteria</taxon>
        <taxon>Hyphomicrobiales</taxon>
        <taxon>Xanthobacteraceae</taxon>
        <taxon>Xanthobacter</taxon>
    </lineage>
</organism>
<evidence type="ECO:0000256" key="6">
    <source>
        <dbReference type="PROSITE-ProRule" id="PRU00169"/>
    </source>
</evidence>
<keyword evidence="3 6" id="KW-0597">Phosphoprotein</keyword>
<dbReference type="Proteomes" id="UP000002417">
    <property type="component" value="Chromosome"/>
</dbReference>
<dbReference type="eggNOG" id="COG0784">
    <property type="taxonomic scope" value="Bacteria"/>
</dbReference>
<dbReference type="PROSITE" id="PS50109">
    <property type="entry name" value="HIS_KIN"/>
    <property type="match status" value="1"/>
</dbReference>
<dbReference type="InterPro" id="IPR036890">
    <property type="entry name" value="HATPase_C_sf"/>
</dbReference>
<dbReference type="Pfam" id="PF00512">
    <property type="entry name" value="HisKA"/>
    <property type="match status" value="1"/>
</dbReference>
<sequence length="662" mass="72556">MPLFQEQGSHRTAAIIRRWPAEPTLYFTDVCYKRRRLSRSEATVTLQRSILSLPPGATPLPSGKPDLRERALEPAAAHDRVQSEQLKVLFRNTPVGVLGAMIGGLILAYVLLLHDGVSFDTVATWSAILVAVALSHLVLCWIYWRVALPARLPMLALIFTAISLMEGITWGTGSVLLVSPSRIELQLWVMIVTSAVASGAASAFGSYLPAFYALLFPAMLPYPVWAVLHGGILSHALMVLDLLYVVAMAALGWRSNRGLVEALRLRFENIDLLVEVRNEKERAEQASRDKSRFLAAASHDLRQPVHALTMFLGAMQNCNLDAPARQILGHIDESVSALDGLFTSLLDISRLDAGVVQSDSRAFHIQPLVERIVRDYDEEAARKGIALVVQPCSLAVMADPILLERVLRNLVSNAVRYTERGRVLIGCRRGRRLSIEVWDTGKGIPGEEQQRIFQEYYQLGNAERDRAMGLGLGLAIVKRLAELMACPLALRSQPGKGSVFAISVPLATSAPEQPAASAGPARGAMVSGLILVVDDEAPIQSAMQSLLASWGHEVIVAESLAQMLDKVATCPRQPDLIICDYRLRQGENGIATIQRLQSEYNEDIPALLITGDTAPDRLKEARESGFLLLHKPLHNSKLRAAITNLLAQGARTPPVEEETRLR</sequence>
<dbReference type="SUPFAM" id="SSF55874">
    <property type="entry name" value="ATPase domain of HSP90 chaperone/DNA topoisomerase II/histidine kinase"/>
    <property type="match status" value="1"/>
</dbReference>
<keyword evidence="7" id="KW-0812">Transmembrane</keyword>
<dbReference type="SMART" id="SM00387">
    <property type="entry name" value="HATPase_c"/>
    <property type="match status" value="1"/>
</dbReference>
<dbReference type="HOGENOM" id="CLU_000445_114_75_5"/>
<dbReference type="FunFam" id="3.30.565.10:FF:000049">
    <property type="entry name" value="Two-component sensor histidine kinase"/>
    <property type="match status" value="1"/>
</dbReference>
<dbReference type="EMBL" id="CP000781">
    <property type="protein sequence ID" value="ABS66243.1"/>
    <property type="molecule type" value="Genomic_DNA"/>
</dbReference>
<comment type="catalytic activity">
    <reaction evidence="1">
        <text>ATP + protein L-histidine = ADP + protein N-phospho-L-histidine.</text>
        <dbReference type="EC" id="2.7.13.3"/>
    </reaction>
</comment>
<dbReference type="PROSITE" id="PS50110">
    <property type="entry name" value="RESPONSE_REGULATORY"/>
    <property type="match status" value="1"/>
</dbReference>
<dbReference type="eggNOG" id="COG2205">
    <property type="taxonomic scope" value="Bacteria"/>
</dbReference>
<evidence type="ECO:0000256" key="1">
    <source>
        <dbReference type="ARBA" id="ARBA00000085"/>
    </source>
</evidence>
<keyword evidence="5 10" id="KW-0418">Kinase</keyword>
<dbReference type="Pfam" id="PF00072">
    <property type="entry name" value="Response_reg"/>
    <property type="match status" value="1"/>
</dbReference>
<dbReference type="STRING" id="78245.Xaut_0992"/>
<feature type="domain" description="Response regulatory" evidence="9">
    <location>
        <begin position="529"/>
        <end position="646"/>
    </location>
</feature>
<dbReference type="Gene3D" id="1.10.287.130">
    <property type="match status" value="1"/>
</dbReference>
<dbReference type="Gene3D" id="3.30.565.10">
    <property type="entry name" value="Histidine kinase-like ATPase, C-terminal domain"/>
    <property type="match status" value="1"/>
</dbReference>
<dbReference type="PhylomeDB" id="A7IE00"/>
<dbReference type="EC" id="2.7.13.3" evidence="2"/>
<evidence type="ECO:0000259" key="8">
    <source>
        <dbReference type="PROSITE" id="PS50109"/>
    </source>
</evidence>
<dbReference type="OrthoDB" id="9764438at2"/>
<dbReference type="GO" id="GO:0000155">
    <property type="term" value="F:phosphorelay sensor kinase activity"/>
    <property type="evidence" value="ECO:0007669"/>
    <property type="project" value="InterPro"/>
</dbReference>
<protein>
    <recommendedName>
        <fullName evidence="2">histidine kinase</fullName>
        <ecNumber evidence="2">2.7.13.3</ecNumber>
    </recommendedName>
</protein>
<feature type="transmembrane region" description="Helical" evidence="7">
    <location>
        <begin position="156"/>
        <end position="178"/>
    </location>
</feature>
<feature type="transmembrane region" description="Helical" evidence="7">
    <location>
        <begin position="95"/>
        <end position="113"/>
    </location>
</feature>
<evidence type="ECO:0000313" key="11">
    <source>
        <dbReference type="Proteomes" id="UP000002417"/>
    </source>
</evidence>
<dbReference type="PANTHER" id="PTHR43047:SF9">
    <property type="entry name" value="HISTIDINE KINASE"/>
    <property type="match status" value="1"/>
</dbReference>
<proteinExistence type="predicted"/>
<dbReference type="GO" id="GO:0009927">
    <property type="term" value="F:histidine phosphotransfer kinase activity"/>
    <property type="evidence" value="ECO:0007669"/>
    <property type="project" value="TreeGrafter"/>
</dbReference>
<accession>A7IE00</accession>
<feature type="modified residue" description="4-aspartylphosphate" evidence="6">
    <location>
        <position position="580"/>
    </location>
</feature>
<dbReference type="InterPro" id="IPR005467">
    <property type="entry name" value="His_kinase_dom"/>
</dbReference>
<dbReference type="AlphaFoldDB" id="A7IE00"/>
<dbReference type="InterPro" id="IPR003594">
    <property type="entry name" value="HATPase_dom"/>
</dbReference>
<dbReference type="CDD" id="cd00156">
    <property type="entry name" value="REC"/>
    <property type="match status" value="1"/>
</dbReference>
<dbReference type="Pfam" id="PF02518">
    <property type="entry name" value="HATPase_c"/>
    <property type="match status" value="1"/>
</dbReference>
<feature type="transmembrane region" description="Helical" evidence="7">
    <location>
        <begin position="185"/>
        <end position="212"/>
    </location>
</feature>
<name>A7IE00_XANP2</name>
<keyword evidence="11" id="KW-1185">Reference proteome</keyword>
<gene>
    <name evidence="10" type="ordered locus">Xaut_0992</name>
</gene>
<dbReference type="Gene3D" id="3.40.50.2300">
    <property type="match status" value="1"/>
</dbReference>
<evidence type="ECO:0000256" key="5">
    <source>
        <dbReference type="ARBA" id="ARBA00022777"/>
    </source>
</evidence>